<dbReference type="Gene3D" id="3.20.20.140">
    <property type="entry name" value="Metal-dependent hydrolases"/>
    <property type="match status" value="1"/>
</dbReference>
<keyword evidence="2" id="KW-0548">Nucleotidyltransferase</keyword>
<dbReference type="EMBL" id="CADCVK010000283">
    <property type="protein sequence ID" value="CAA9486751.1"/>
    <property type="molecule type" value="Genomic_DNA"/>
</dbReference>
<dbReference type="AlphaFoldDB" id="A0A6J4S7L8"/>
<dbReference type="InterPro" id="IPR004013">
    <property type="entry name" value="PHP_dom"/>
</dbReference>
<dbReference type="Pfam" id="PF02811">
    <property type="entry name" value="PHP"/>
    <property type="match status" value="1"/>
</dbReference>
<proteinExistence type="predicted"/>
<dbReference type="GO" id="GO:0003887">
    <property type="term" value="F:DNA-directed DNA polymerase activity"/>
    <property type="evidence" value="ECO:0007669"/>
    <property type="project" value="UniProtKB-EC"/>
</dbReference>
<name>A0A6J4S7L8_9ACTN</name>
<dbReference type="InterPro" id="IPR016195">
    <property type="entry name" value="Pol/histidinol_Pase-like"/>
</dbReference>
<evidence type="ECO:0000313" key="2">
    <source>
        <dbReference type="EMBL" id="CAA9486751.1"/>
    </source>
</evidence>
<keyword evidence="2" id="KW-0808">Transferase</keyword>
<protein>
    <submittedName>
        <fullName evidence="2">DNA polymerase III alpha subunit</fullName>
        <ecNumber evidence="2">2.7.7.7</ecNumber>
    </submittedName>
</protein>
<dbReference type="SUPFAM" id="SSF89550">
    <property type="entry name" value="PHP domain-like"/>
    <property type="match status" value="1"/>
</dbReference>
<sequence length="34" mass="3625">MSGGTGAFAHLHCHSEYSMLDGASRIKDLVSFAK</sequence>
<gene>
    <name evidence="2" type="ORF">AVDCRST_MAG12-1845</name>
</gene>
<dbReference type="EC" id="2.7.7.7" evidence="2"/>
<feature type="domain" description="PHP" evidence="1">
    <location>
        <begin position="10"/>
        <end position="34"/>
    </location>
</feature>
<evidence type="ECO:0000259" key="1">
    <source>
        <dbReference type="Pfam" id="PF02811"/>
    </source>
</evidence>
<accession>A0A6J4S7L8</accession>
<feature type="non-terminal residue" evidence="2">
    <location>
        <position position="34"/>
    </location>
</feature>
<reference evidence="2" key="1">
    <citation type="submission" date="2020-02" db="EMBL/GenBank/DDBJ databases">
        <authorList>
            <person name="Meier V. D."/>
        </authorList>
    </citation>
    <scope>NUCLEOTIDE SEQUENCE</scope>
    <source>
        <strain evidence="2">AVDCRST_MAG12</strain>
    </source>
</reference>
<organism evidence="2">
    <name type="scientific">uncultured Rubrobacteraceae bacterium</name>
    <dbReference type="NCBI Taxonomy" id="349277"/>
    <lineage>
        <taxon>Bacteria</taxon>
        <taxon>Bacillati</taxon>
        <taxon>Actinomycetota</taxon>
        <taxon>Rubrobacteria</taxon>
        <taxon>Rubrobacterales</taxon>
        <taxon>Rubrobacteraceae</taxon>
        <taxon>environmental samples</taxon>
    </lineage>
</organism>